<comment type="caution">
    <text evidence="2">The sequence shown here is derived from an EMBL/GenBank/DDBJ whole genome shotgun (WGS) entry which is preliminary data.</text>
</comment>
<name>A0A086T8X8_HAPC1</name>
<reference evidence="3" key="1">
    <citation type="journal article" date="2014" name="Genome Announc.">
        <title>Genome sequence and annotation of Acremonium chrysogenum, producer of the beta-lactam antibiotic cephalosporin C.</title>
        <authorList>
            <person name="Terfehr D."/>
            <person name="Dahlmann T.A."/>
            <person name="Specht T."/>
            <person name="Zadra I."/>
            <person name="Kuernsteiner H."/>
            <person name="Kueck U."/>
        </authorList>
    </citation>
    <scope>NUCLEOTIDE SEQUENCE [LARGE SCALE GENOMIC DNA]</scope>
    <source>
        <strain evidence="3">ATCC 11550 / CBS 779.69 / DSM 880 / IAM 14645 / JCM 23072 / IMI 49137</strain>
    </source>
</reference>
<feature type="region of interest" description="Disordered" evidence="1">
    <location>
        <begin position="53"/>
        <end position="148"/>
    </location>
</feature>
<evidence type="ECO:0000313" key="2">
    <source>
        <dbReference type="EMBL" id="KFH45810.1"/>
    </source>
</evidence>
<gene>
    <name evidence="2" type="ORF">ACRE_034000</name>
</gene>
<evidence type="ECO:0000313" key="3">
    <source>
        <dbReference type="Proteomes" id="UP000029964"/>
    </source>
</evidence>
<protein>
    <submittedName>
        <fullName evidence="2">Uncharacterized protein</fullName>
    </submittedName>
</protein>
<dbReference type="HOGENOM" id="CLU_871433_0_0_1"/>
<proteinExistence type="predicted"/>
<feature type="compositionally biased region" description="Low complexity" evidence="1">
    <location>
        <begin position="60"/>
        <end position="75"/>
    </location>
</feature>
<feature type="region of interest" description="Disordered" evidence="1">
    <location>
        <begin position="1"/>
        <end position="28"/>
    </location>
</feature>
<feature type="compositionally biased region" description="Pro residues" evidence="1">
    <location>
        <begin position="8"/>
        <end position="22"/>
    </location>
</feature>
<sequence>MASLFAAPPTPPFTTPSTPPRSVPAGPRGARHIDVFAMARVQDASARLQGVLGGSRSWRSPGGLSPDSSPDSSPLAHLMPPANLARSPFRHHGNKRVCTAPDGKTLVAASPGDVRAIPRGGPTLEEALAGSSPPQTPTQGPVGSQPGVLSLHKMTEDLYYQLQVRRNNSNPPKLNPRAWTIADDRLLIHAVLTNLAQNASSPAWARVARILGKPWDADAARRRLSDIVDGGAIAVSRSIDQHGPARACGPVPTATYNDDDPLLVSAVVSQAAKVTSTEGWDQVSALLGCRRDAVGARERFTRLVAEGVIYLSRSVEPKS</sequence>
<organism evidence="2 3">
    <name type="scientific">Hapsidospora chrysogenum (strain ATCC 11550 / CBS 779.69 / DSM 880 / IAM 14645 / JCM 23072 / IMI 49137)</name>
    <name type="common">Acremonium chrysogenum</name>
    <dbReference type="NCBI Taxonomy" id="857340"/>
    <lineage>
        <taxon>Eukaryota</taxon>
        <taxon>Fungi</taxon>
        <taxon>Dikarya</taxon>
        <taxon>Ascomycota</taxon>
        <taxon>Pezizomycotina</taxon>
        <taxon>Sordariomycetes</taxon>
        <taxon>Hypocreomycetidae</taxon>
        <taxon>Hypocreales</taxon>
        <taxon>Bionectriaceae</taxon>
        <taxon>Hapsidospora</taxon>
    </lineage>
</organism>
<dbReference type="EMBL" id="JPKY01000027">
    <property type="protein sequence ID" value="KFH45810.1"/>
    <property type="molecule type" value="Genomic_DNA"/>
</dbReference>
<keyword evidence="3" id="KW-1185">Reference proteome</keyword>
<dbReference type="Proteomes" id="UP000029964">
    <property type="component" value="Unassembled WGS sequence"/>
</dbReference>
<evidence type="ECO:0000256" key="1">
    <source>
        <dbReference type="SAM" id="MobiDB-lite"/>
    </source>
</evidence>
<accession>A0A086T8X8</accession>
<dbReference type="AlphaFoldDB" id="A0A086T8X8"/>